<name>A0A7R9FNY2_9CRUS</name>
<dbReference type="EMBL" id="CAJPEV010002536">
    <property type="protein sequence ID" value="CAG0897235.1"/>
    <property type="molecule type" value="Genomic_DNA"/>
</dbReference>
<dbReference type="EMBL" id="LR902053">
    <property type="protein sequence ID" value="CAD7249879.1"/>
    <property type="molecule type" value="Genomic_DNA"/>
</dbReference>
<sequence>MSRTPLTCMHHGPNNEEVDCVMDEVNLKGYINTCGYPLQANFTFSVPGIYPNQEFGYILGNPEETVHIEGTDKEFQCSGDTSPQQDTSKKKHTILLGFLQYTALPQLKVKLKADDSKCVWLAWLLGVVHRMVQNTKASYTV</sequence>
<evidence type="ECO:0000313" key="1">
    <source>
        <dbReference type="EMBL" id="CAD7249879.1"/>
    </source>
</evidence>
<proteinExistence type="predicted"/>
<evidence type="ECO:0000313" key="2">
    <source>
        <dbReference type="Proteomes" id="UP000677054"/>
    </source>
</evidence>
<dbReference type="Proteomes" id="UP000677054">
    <property type="component" value="Unassembled WGS sequence"/>
</dbReference>
<dbReference type="AlphaFoldDB" id="A0A7R9FNY2"/>
<organism evidence="1">
    <name type="scientific">Darwinula stevensoni</name>
    <dbReference type="NCBI Taxonomy" id="69355"/>
    <lineage>
        <taxon>Eukaryota</taxon>
        <taxon>Metazoa</taxon>
        <taxon>Ecdysozoa</taxon>
        <taxon>Arthropoda</taxon>
        <taxon>Crustacea</taxon>
        <taxon>Oligostraca</taxon>
        <taxon>Ostracoda</taxon>
        <taxon>Podocopa</taxon>
        <taxon>Podocopida</taxon>
        <taxon>Darwinulocopina</taxon>
        <taxon>Darwinuloidea</taxon>
        <taxon>Darwinulidae</taxon>
        <taxon>Darwinula</taxon>
    </lineage>
</organism>
<gene>
    <name evidence="1" type="ORF">DSTB1V02_LOCUS9665</name>
</gene>
<reference evidence="1" key="1">
    <citation type="submission" date="2020-11" db="EMBL/GenBank/DDBJ databases">
        <authorList>
            <person name="Tran Van P."/>
        </authorList>
    </citation>
    <scope>NUCLEOTIDE SEQUENCE</scope>
</reference>
<protein>
    <submittedName>
        <fullName evidence="1">Uncharacterized protein</fullName>
    </submittedName>
</protein>
<keyword evidence="2" id="KW-1185">Reference proteome</keyword>
<accession>A0A7R9FNY2</accession>